<keyword evidence="5" id="KW-1185">Reference proteome</keyword>
<sequence>MADSIYPDSSIPGSWDLWMASSEVDQKALGNFAAVMGLENPLLSAMLYKVLGVSVMLSKKLLRARKLRRLDKTRETRSLQLYHHIIWLSREGLLILERYVLPKVDRFVELKVLAYKLRASFYHIFVLFHNRPNFASDSDMPTHFKNDSMYGADALTALGVSETYKSKMNVASTPTSRPPGLPVLQPVQPPQPIPSFLLPPLDYTATATACFNHAANLSDKLLPGSHPLRLSVKLEYAAFLYDCLQDPIACRRLAKQAIADVYNSQEGMDDESFEDAAEIVSVLGKMVKRGGKPGSSTGTPGSSVSRGGGSQSRSSRSGSHLDISVPTTVSPVPVTKSTPVEGAHAGVSRPAVPDASMMNPI</sequence>
<dbReference type="OrthoDB" id="5370350at2759"/>
<feature type="compositionally biased region" description="Low complexity" evidence="2">
    <location>
        <begin position="294"/>
        <end position="340"/>
    </location>
</feature>
<organism evidence="4 5">
    <name type="scientific">Penicillium italicum</name>
    <name type="common">Blue mold</name>
    <dbReference type="NCBI Taxonomy" id="40296"/>
    <lineage>
        <taxon>Eukaryota</taxon>
        <taxon>Fungi</taxon>
        <taxon>Dikarya</taxon>
        <taxon>Ascomycota</taxon>
        <taxon>Pezizomycotina</taxon>
        <taxon>Eurotiomycetes</taxon>
        <taxon>Eurotiomycetidae</taxon>
        <taxon>Eurotiales</taxon>
        <taxon>Aspergillaceae</taxon>
        <taxon>Penicillium</taxon>
    </lineage>
</organism>
<evidence type="ECO:0000256" key="2">
    <source>
        <dbReference type="SAM" id="MobiDB-lite"/>
    </source>
</evidence>
<evidence type="ECO:0000313" key="4">
    <source>
        <dbReference type="EMBL" id="KGO67787.1"/>
    </source>
</evidence>
<dbReference type="PhylomeDB" id="A0A0A2KJ11"/>
<dbReference type="EMBL" id="JQGA01001259">
    <property type="protein sequence ID" value="KGO67787.1"/>
    <property type="molecule type" value="Genomic_DNA"/>
</dbReference>
<dbReference type="SUPFAM" id="SSF48445">
    <property type="entry name" value="14-3-3 protein"/>
    <property type="match status" value="1"/>
</dbReference>
<evidence type="ECO:0000259" key="3">
    <source>
        <dbReference type="Pfam" id="PF00244"/>
    </source>
</evidence>
<comment type="similarity">
    <text evidence="1">Belongs to the 14-3-3 family.</text>
</comment>
<dbReference type="HOGENOM" id="CLU_036650_0_0_1"/>
<comment type="caution">
    <text evidence="4">The sequence shown here is derived from an EMBL/GenBank/DDBJ whole genome shotgun (WGS) entry which is preliminary data.</text>
</comment>
<accession>A0A0A2KJ11</accession>
<dbReference type="Gene3D" id="1.20.190.20">
    <property type="entry name" value="14-3-3 domain"/>
    <property type="match status" value="1"/>
</dbReference>
<evidence type="ECO:0000256" key="1">
    <source>
        <dbReference type="ARBA" id="ARBA00006141"/>
    </source>
</evidence>
<gene>
    <name evidence="4" type="ORF">PITC_048730</name>
</gene>
<feature type="domain" description="14-3-3" evidence="3">
    <location>
        <begin position="204"/>
        <end position="284"/>
    </location>
</feature>
<dbReference type="Proteomes" id="UP000030104">
    <property type="component" value="Unassembled WGS sequence"/>
</dbReference>
<reference evidence="4 5" key="1">
    <citation type="journal article" date="2015" name="Mol. Plant Microbe Interact.">
        <title>Genome, transcriptome, and functional analyses of Penicillium expansum provide new insights into secondary metabolism and pathogenicity.</title>
        <authorList>
            <person name="Ballester A.R."/>
            <person name="Marcet-Houben M."/>
            <person name="Levin E."/>
            <person name="Sela N."/>
            <person name="Selma-Lazaro C."/>
            <person name="Carmona L."/>
            <person name="Wisniewski M."/>
            <person name="Droby S."/>
            <person name="Gonzalez-Candelas L."/>
            <person name="Gabaldon T."/>
        </authorList>
    </citation>
    <scope>NUCLEOTIDE SEQUENCE [LARGE SCALE GENOMIC DNA]</scope>
    <source>
        <strain evidence="4 5">PHI-1</strain>
    </source>
</reference>
<evidence type="ECO:0000313" key="5">
    <source>
        <dbReference type="Proteomes" id="UP000030104"/>
    </source>
</evidence>
<feature type="region of interest" description="Disordered" evidence="2">
    <location>
        <begin position="288"/>
        <end position="361"/>
    </location>
</feature>
<dbReference type="InterPro" id="IPR036815">
    <property type="entry name" value="14-3-3_dom_sf"/>
</dbReference>
<dbReference type="PANTHER" id="PTHR18860">
    <property type="entry name" value="14-3-3 PROTEIN"/>
    <property type="match status" value="1"/>
</dbReference>
<dbReference type="OMA" id="HLWGSHS"/>
<dbReference type="AlphaFoldDB" id="A0A0A2KJ11"/>
<protein>
    <recommendedName>
        <fullName evidence="3">14-3-3 domain-containing protein</fullName>
    </recommendedName>
</protein>
<name>A0A0A2KJ11_PENIT</name>
<dbReference type="STRING" id="40296.A0A0A2KJ11"/>
<dbReference type="Pfam" id="PF00244">
    <property type="entry name" value="14-3-3"/>
    <property type="match status" value="1"/>
</dbReference>
<dbReference type="InterPro" id="IPR000308">
    <property type="entry name" value="14-3-3"/>
</dbReference>
<proteinExistence type="inferred from homology"/>
<dbReference type="InterPro" id="IPR023410">
    <property type="entry name" value="14-3-3_domain"/>
</dbReference>